<dbReference type="SUPFAM" id="SSF47384">
    <property type="entry name" value="Homodimeric domain of signal transducing histidine kinase"/>
    <property type="match status" value="1"/>
</dbReference>
<dbReference type="SUPFAM" id="SSF52172">
    <property type="entry name" value="CheY-like"/>
    <property type="match status" value="1"/>
</dbReference>
<dbReference type="FunFam" id="3.30.450.40:FF:000083">
    <property type="entry name" value="Sensor histidine kinase/response regulator, putative (AFU_orthologue AFUA_4G00660)"/>
    <property type="match status" value="1"/>
</dbReference>
<protein>
    <recommendedName>
        <fullName evidence="2">histidine kinase</fullName>
        <ecNumber evidence="2">2.7.13.3</ecNumber>
    </recommendedName>
</protein>
<reference evidence="10" key="1">
    <citation type="submission" date="2021-12" db="EMBL/GenBank/DDBJ databases">
        <authorList>
            <person name="Zaccaron A."/>
            <person name="Stergiopoulos I."/>
        </authorList>
    </citation>
    <scope>NUCLEOTIDE SEQUENCE</scope>
    <source>
        <strain evidence="10">Race5_Kim</strain>
    </source>
</reference>
<organism evidence="10 11">
    <name type="scientific">Passalora fulva</name>
    <name type="common">Tomato leaf mold</name>
    <name type="synonym">Cladosporium fulvum</name>
    <dbReference type="NCBI Taxonomy" id="5499"/>
    <lineage>
        <taxon>Eukaryota</taxon>
        <taxon>Fungi</taxon>
        <taxon>Dikarya</taxon>
        <taxon>Ascomycota</taxon>
        <taxon>Pezizomycotina</taxon>
        <taxon>Dothideomycetes</taxon>
        <taxon>Dothideomycetidae</taxon>
        <taxon>Mycosphaerellales</taxon>
        <taxon>Mycosphaerellaceae</taxon>
        <taxon>Fulvia</taxon>
    </lineage>
</organism>
<keyword evidence="4" id="KW-0808">Transferase</keyword>
<dbReference type="Gene3D" id="3.40.50.2300">
    <property type="match status" value="1"/>
</dbReference>
<dbReference type="PRINTS" id="PR00344">
    <property type="entry name" value="BCTRLSENSOR"/>
</dbReference>
<comment type="catalytic activity">
    <reaction evidence="1">
        <text>ATP + protein L-histidine = ADP + protein N-phospho-L-histidine.</text>
        <dbReference type="EC" id="2.7.13.3"/>
    </reaction>
</comment>
<feature type="region of interest" description="Disordered" evidence="7">
    <location>
        <begin position="315"/>
        <end position="358"/>
    </location>
</feature>
<dbReference type="PANTHER" id="PTHR43047">
    <property type="entry name" value="TWO-COMPONENT HISTIDINE PROTEIN KINASE"/>
    <property type="match status" value="1"/>
</dbReference>
<dbReference type="InterPro" id="IPR003594">
    <property type="entry name" value="HATPase_dom"/>
</dbReference>
<dbReference type="InterPro" id="IPR036097">
    <property type="entry name" value="HisK_dim/P_sf"/>
</dbReference>
<accession>A0A9Q8LJU8</accession>
<dbReference type="KEGG" id="ffu:CLAFUR5_07461"/>
<dbReference type="InterPro" id="IPR003661">
    <property type="entry name" value="HisK_dim/P_dom"/>
</dbReference>
<feature type="region of interest" description="Disordered" evidence="7">
    <location>
        <begin position="416"/>
        <end position="466"/>
    </location>
</feature>
<reference evidence="10" key="2">
    <citation type="journal article" date="2022" name="Microb. Genom.">
        <title>A chromosome-scale genome assembly of the tomato pathogen Cladosporium fulvum reveals a compartmentalized genome architecture and the presence of a dispensable chromosome.</title>
        <authorList>
            <person name="Zaccaron A.Z."/>
            <person name="Chen L.H."/>
            <person name="Samaras A."/>
            <person name="Stergiopoulos I."/>
        </authorList>
    </citation>
    <scope>NUCLEOTIDE SEQUENCE</scope>
    <source>
        <strain evidence="10">Race5_Kim</strain>
    </source>
</reference>
<keyword evidence="3 6" id="KW-0597">Phosphoprotein</keyword>
<evidence type="ECO:0000256" key="2">
    <source>
        <dbReference type="ARBA" id="ARBA00012438"/>
    </source>
</evidence>
<evidence type="ECO:0000313" key="11">
    <source>
        <dbReference type="Proteomes" id="UP000756132"/>
    </source>
</evidence>
<feature type="compositionally biased region" description="Polar residues" evidence="7">
    <location>
        <begin position="526"/>
        <end position="535"/>
    </location>
</feature>
<dbReference type="EC" id="2.7.13.3" evidence="2"/>
<dbReference type="SUPFAM" id="SSF55781">
    <property type="entry name" value="GAF domain-like"/>
    <property type="match status" value="1"/>
</dbReference>
<dbReference type="Pfam" id="PF00512">
    <property type="entry name" value="HisKA"/>
    <property type="match status" value="1"/>
</dbReference>
<sequence length="1327" mass="145114">MSIDEQCEIESSRIGAEGVKMPSQAVETLKSERRRLLFESKREREFYRYYQPIRELTKAGPPLCDVGNPDSVKAHRPFSSPDRALTAFCQLGAVRLGTRRAMLFFFDSQYAYVLAESTKTLSLQDDSVHDDEDDLWLGHTKIPRGYSVCEHTVMLPANQGTNKGDLNSGLVHIVNDLSHDTRFCDRPFVTGGPQARFYAGVPITTPKGINIGAYCVLDDQKRDGLDGDAINFMRDMAATVMTHLEMVRATGEHKIGTQMIAGLGAFIDGASGFRDWAAQKGDWGVDEDPNLYHPLGVQPMTANVSAVAQAAVQVSEHLEEERRSNINPAVTSSSPKRNRSRTATISGSGSSSPLNPKPTAATLQIRKSHENVADAGQPTVQRTFERASNLVREAMCIDGVMFLDAAVGTFGGLVETSPAESSHTEHSSDCHGSTADGATTGTSADERMTKKSDSSDQVPKHCHVLASSSIPQPLDEFLLEKRTEPYEEPQDMTEKFLRSLLRRYPRGKIWSFNEYGDASSDDDSSEGNTDGSSCRCSAGSMSHEVKNHSANCSKRRKRGRRDDGREIVKLFPGVRSVGLVGMWDHTRQRWYAACMFWSYSPLRLFSEESEVKYMTAFCDVILAELHRLEAQDSDKAKSDFISTISHELRSPLHGILGSVECLQEQPTDSFSTDLISQVEICGRTLLDIIDHLLDFSKINHQAKTRNKDAQAGRLTSGSTKRTRMGGVMALDANVALDQVTEEVVETAVYSFCCSRDADTVLNRKVAVILDIDRTADINWHVFVALGAWKRICINLVSNALKYTSKGHIRVSLKASPIPDKRKRFNVTFAVSDTGRGMSRDFLENHLFRAFAQEDSLVEGTGLGMNLVAKIVKSLEGRIEVQSERGVGTTFAITLPLEQTRSSKDTGSKSSLRSLERIISGVSVGVVDSSSTPLASSTGQVPDETAKSLLLSSVHKTLNQVGVNAFPCTWAGDDGADMYIVTEGELGEELKRRQDMGCADTVMSPSALSNKPFIVLCDSTLSARKIRAPGFGNIATGYVELIAQPAGPDRLAKAMVQCVRNRSMTNDPFSLAGAITPGVSEQPPGSTSPQNLPVRERKDTCLGSPDADSFAKDRTKADAGNEESEQLRVAKLERGLASDYKFPRVPTPSLNGSRPERKTSTHKSTQTSKDPSEKKRGAGVSLLLVDDNPINLQLLVTYADKFGHRKQVATDGLQAVEAYKNACSDAVTPTGEETESPKKPNEDALVKPQVVLMDINMPILNGFEATRQIRGFEKQKSLEPATIIALTGLGSASAQQEAFSSGVDLFLTKPVRLKELTKILDGIRDPKK</sequence>
<proteinExistence type="predicted"/>
<evidence type="ECO:0000313" key="10">
    <source>
        <dbReference type="EMBL" id="UJO18549.1"/>
    </source>
</evidence>
<feature type="region of interest" description="Disordered" evidence="7">
    <location>
        <begin position="515"/>
        <end position="539"/>
    </location>
</feature>
<dbReference type="CDD" id="cd17546">
    <property type="entry name" value="REC_hyHK_CKI1_RcsC-like"/>
    <property type="match status" value="1"/>
</dbReference>
<evidence type="ECO:0000256" key="7">
    <source>
        <dbReference type="SAM" id="MobiDB-lite"/>
    </source>
</evidence>
<evidence type="ECO:0000259" key="9">
    <source>
        <dbReference type="PROSITE" id="PS50110"/>
    </source>
</evidence>
<dbReference type="InterPro" id="IPR005467">
    <property type="entry name" value="His_kinase_dom"/>
</dbReference>
<name>A0A9Q8LJU8_PASFU</name>
<evidence type="ECO:0000256" key="1">
    <source>
        <dbReference type="ARBA" id="ARBA00000085"/>
    </source>
</evidence>
<feature type="compositionally biased region" description="Basic and acidic residues" evidence="7">
    <location>
        <begin position="444"/>
        <end position="454"/>
    </location>
</feature>
<evidence type="ECO:0000256" key="5">
    <source>
        <dbReference type="ARBA" id="ARBA00022777"/>
    </source>
</evidence>
<feature type="domain" description="Histidine kinase" evidence="8">
    <location>
        <begin position="643"/>
        <end position="898"/>
    </location>
</feature>
<dbReference type="Gene3D" id="3.30.450.40">
    <property type="match status" value="1"/>
</dbReference>
<dbReference type="FunFam" id="1.10.287.130:FF:000023">
    <property type="entry name" value="Sensor histidine kinase/response regulator, putative"/>
    <property type="match status" value="1"/>
</dbReference>
<dbReference type="Pfam" id="PF00072">
    <property type="entry name" value="Response_reg"/>
    <property type="match status" value="1"/>
</dbReference>
<dbReference type="GO" id="GO:0009927">
    <property type="term" value="F:histidine phosphotransfer kinase activity"/>
    <property type="evidence" value="ECO:0007669"/>
    <property type="project" value="TreeGrafter"/>
</dbReference>
<dbReference type="CDD" id="cd00082">
    <property type="entry name" value="HisKA"/>
    <property type="match status" value="1"/>
</dbReference>
<evidence type="ECO:0000259" key="8">
    <source>
        <dbReference type="PROSITE" id="PS50109"/>
    </source>
</evidence>
<dbReference type="SMART" id="SM00388">
    <property type="entry name" value="HisKA"/>
    <property type="match status" value="1"/>
</dbReference>
<dbReference type="Pfam" id="PF02518">
    <property type="entry name" value="HATPase_c"/>
    <property type="match status" value="1"/>
</dbReference>
<dbReference type="SMART" id="SM00387">
    <property type="entry name" value="HATPase_c"/>
    <property type="match status" value="1"/>
</dbReference>
<dbReference type="RefSeq" id="XP_047762915.1">
    <property type="nucleotide sequence ID" value="XM_047906609.1"/>
</dbReference>
<dbReference type="GO" id="GO:0005886">
    <property type="term" value="C:plasma membrane"/>
    <property type="evidence" value="ECO:0007669"/>
    <property type="project" value="TreeGrafter"/>
</dbReference>
<dbReference type="InterPro" id="IPR001789">
    <property type="entry name" value="Sig_transdc_resp-reg_receiver"/>
</dbReference>
<keyword evidence="5 10" id="KW-0418">Kinase</keyword>
<feature type="domain" description="Response regulatory" evidence="9">
    <location>
        <begin position="1180"/>
        <end position="1323"/>
    </location>
</feature>
<keyword evidence="11" id="KW-1185">Reference proteome</keyword>
<dbReference type="InterPro" id="IPR029016">
    <property type="entry name" value="GAF-like_dom_sf"/>
</dbReference>
<dbReference type="Proteomes" id="UP000756132">
    <property type="component" value="Chromosome 6"/>
</dbReference>
<dbReference type="PANTHER" id="PTHR43047:SF72">
    <property type="entry name" value="OSMOSENSING HISTIDINE PROTEIN KINASE SLN1"/>
    <property type="match status" value="1"/>
</dbReference>
<dbReference type="Gene3D" id="3.30.565.10">
    <property type="entry name" value="Histidine kinase-like ATPase, C-terminal domain"/>
    <property type="match status" value="1"/>
</dbReference>
<dbReference type="InterPro" id="IPR004358">
    <property type="entry name" value="Sig_transdc_His_kin-like_C"/>
</dbReference>
<feature type="region of interest" description="Disordered" evidence="7">
    <location>
        <begin position="1138"/>
        <end position="1175"/>
    </location>
</feature>
<dbReference type="SUPFAM" id="SSF55874">
    <property type="entry name" value="ATPase domain of HSP90 chaperone/DNA topoisomerase II/histidine kinase"/>
    <property type="match status" value="1"/>
</dbReference>
<dbReference type="GO" id="GO:0000155">
    <property type="term" value="F:phosphorelay sensor kinase activity"/>
    <property type="evidence" value="ECO:0007669"/>
    <property type="project" value="InterPro"/>
</dbReference>
<gene>
    <name evidence="10" type="ORF">CLAFUR5_07461</name>
</gene>
<dbReference type="PROSITE" id="PS50109">
    <property type="entry name" value="HIS_KIN"/>
    <property type="match status" value="1"/>
</dbReference>
<dbReference type="EMBL" id="CP090168">
    <property type="protein sequence ID" value="UJO18549.1"/>
    <property type="molecule type" value="Genomic_DNA"/>
</dbReference>
<dbReference type="InterPro" id="IPR011006">
    <property type="entry name" value="CheY-like_superfamily"/>
</dbReference>
<evidence type="ECO:0000256" key="6">
    <source>
        <dbReference type="PROSITE-ProRule" id="PRU00169"/>
    </source>
</evidence>
<dbReference type="PROSITE" id="PS50110">
    <property type="entry name" value="RESPONSE_REGULATORY"/>
    <property type="match status" value="1"/>
</dbReference>
<evidence type="ECO:0000256" key="3">
    <source>
        <dbReference type="ARBA" id="ARBA00022553"/>
    </source>
</evidence>
<evidence type="ECO:0000256" key="4">
    <source>
        <dbReference type="ARBA" id="ARBA00022679"/>
    </source>
</evidence>
<feature type="compositionally biased region" description="Basic and acidic residues" evidence="7">
    <location>
        <begin position="1108"/>
        <end position="1125"/>
    </location>
</feature>
<dbReference type="OrthoDB" id="303614at2759"/>
<dbReference type="GeneID" id="71987339"/>
<feature type="compositionally biased region" description="Polar residues" evidence="7">
    <location>
        <begin position="325"/>
        <end position="354"/>
    </location>
</feature>
<feature type="compositionally biased region" description="Low complexity" evidence="7">
    <location>
        <begin position="432"/>
        <end position="443"/>
    </location>
</feature>
<feature type="modified residue" description="4-aspartylphosphate" evidence="6">
    <location>
        <position position="1253"/>
    </location>
</feature>
<dbReference type="SMART" id="SM00448">
    <property type="entry name" value="REC"/>
    <property type="match status" value="1"/>
</dbReference>
<dbReference type="InterPro" id="IPR036890">
    <property type="entry name" value="HATPase_C_sf"/>
</dbReference>
<feature type="region of interest" description="Disordered" evidence="7">
    <location>
        <begin position="1068"/>
        <end position="1125"/>
    </location>
</feature>
<dbReference type="Gene3D" id="1.10.287.130">
    <property type="match status" value="1"/>
</dbReference>